<dbReference type="GO" id="GO:0006508">
    <property type="term" value="P:proteolysis"/>
    <property type="evidence" value="ECO:0007669"/>
    <property type="project" value="InterPro"/>
</dbReference>
<dbReference type="InterPro" id="IPR018114">
    <property type="entry name" value="TRYPSIN_HIS"/>
</dbReference>
<dbReference type="Proteomes" id="UP000663852">
    <property type="component" value="Unassembled WGS sequence"/>
</dbReference>
<dbReference type="Pfam" id="PF00089">
    <property type="entry name" value="Trypsin"/>
    <property type="match status" value="1"/>
</dbReference>
<dbReference type="OrthoDB" id="10059102at2759"/>
<dbReference type="InterPro" id="IPR009003">
    <property type="entry name" value="Peptidase_S1_PA"/>
</dbReference>
<dbReference type="EMBL" id="CAJNOJ010000014">
    <property type="protein sequence ID" value="CAF0810807.1"/>
    <property type="molecule type" value="Genomic_DNA"/>
</dbReference>
<dbReference type="PROSITE" id="PS50240">
    <property type="entry name" value="TRYPSIN_DOM"/>
    <property type="match status" value="1"/>
</dbReference>
<dbReference type="PROSITE" id="PS00134">
    <property type="entry name" value="TRYPSIN_HIS"/>
    <property type="match status" value="1"/>
</dbReference>
<dbReference type="SMART" id="SM00020">
    <property type="entry name" value="Tryp_SPc"/>
    <property type="match status" value="1"/>
</dbReference>
<evidence type="ECO:0000313" key="4">
    <source>
        <dbReference type="EMBL" id="CAF0810807.1"/>
    </source>
</evidence>
<dbReference type="InterPro" id="IPR043504">
    <property type="entry name" value="Peptidase_S1_PA_chymotrypsin"/>
</dbReference>
<keyword evidence="2" id="KW-0732">Signal</keyword>
<dbReference type="InterPro" id="IPR001314">
    <property type="entry name" value="Peptidase_S1A"/>
</dbReference>
<organism evidence="4 5">
    <name type="scientific">Adineta ricciae</name>
    <name type="common">Rotifer</name>
    <dbReference type="NCBI Taxonomy" id="249248"/>
    <lineage>
        <taxon>Eukaryota</taxon>
        <taxon>Metazoa</taxon>
        <taxon>Spiralia</taxon>
        <taxon>Gnathifera</taxon>
        <taxon>Rotifera</taxon>
        <taxon>Eurotatoria</taxon>
        <taxon>Bdelloidea</taxon>
        <taxon>Adinetida</taxon>
        <taxon>Adinetidae</taxon>
        <taxon>Adineta</taxon>
    </lineage>
</organism>
<dbReference type="PRINTS" id="PR00722">
    <property type="entry name" value="CHYMOTRYPSIN"/>
</dbReference>
<proteinExistence type="predicted"/>
<evidence type="ECO:0000313" key="5">
    <source>
        <dbReference type="Proteomes" id="UP000663852"/>
    </source>
</evidence>
<gene>
    <name evidence="4" type="ORF">EDS130_LOCUS5344</name>
</gene>
<dbReference type="GO" id="GO:0004252">
    <property type="term" value="F:serine-type endopeptidase activity"/>
    <property type="evidence" value="ECO:0007669"/>
    <property type="project" value="InterPro"/>
</dbReference>
<dbReference type="CDD" id="cd00190">
    <property type="entry name" value="Tryp_SPc"/>
    <property type="match status" value="1"/>
</dbReference>
<comment type="caution">
    <text evidence="4">The sequence shown here is derived from an EMBL/GenBank/DDBJ whole genome shotgun (WGS) entry which is preliminary data.</text>
</comment>
<dbReference type="SUPFAM" id="SSF50494">
    <property type="entry name" value="Trypsin-like serine proteases"/>
    <property type="match status" value="1"/>
</dbReference>
<dbReference type="Gene3D" id="2.40.10.10">
    <property type="entry name" value="Trypsin-like serine proteases"/>
    <property type="match status" value="1"/>
</dbReference>
<feature type="signal peptide" evidence="2">
    <location>
        <begin position="1"/>
        <end position="23"/>
    </location>
</feature>
<dbReference type="PANTHER" id="PTHR24252:SF7">
    <property type="entry name" value="HYALIN"/>
    <property type="match status" value="1"/>
</dbReference>
<feature type="chain" id="PRO_5032765177" description="Peptidase S1 domain-containing protein" evidence="2">
    <location>
        <begin position="24"/>
        <end position="383"/>
    </location>
</feature>
<name>A0A813TGY7_ADIRI</name>
<sequence>MSTSKKMLKYFFLLFVWNCYVAAEPSSWSISIPLPDGTRRVIHIPSSPVDSQAETKSECRNCFHFRTVDDGRRMLIEPCGGHNCVAMINSTTSTKFEPTKEYNFSQCGMPSNTKYSIVNKALQMKVSTGVKNTLRPAEYPWLVRIESRSNIFSRTVTLCGGTLIHPQWIITAAHCMFDSKVDRLYSTSGISLYMGHYNRVSTSQNEYIARPNLYIIHPEFRITRSKPAPVHDLALIKLEKPVPLSQSIGIACLPNRADKLADGALAFTAGWGHATPGSSAVNEPRKARLKISSKACRQLMIDRRLHVCGRSDRGNNICSGDSGTGLWIRAGSKSNDHQTDWRWYIFGVASFGLDECSQRVNHDNAFASVSTDIDWIHDVINKY</sequence>
<evidence type="ECO:0000259" key="3">
    <source>
        <dbReference type="PROSITE" id="PS50240"/>
    </source>
</evidence>
<dbReference type="PANTHER" id="PTHR24252">
    <property type="entry name" value="ACROSIN-RELATED"/>
    <property type="match status" value="1"/>
</dbReference>
<evidence type="ECO:0000256" key="2">
    <source>
        <dbReference type="SAM" id="SignalP"/>
    </source>
</evidence>
<keyword evidence="1" id="KW-1015">Disulfide bond</keyword>
<accession>A0A813TGY7</accession>
<dbReference type="InterPro" id="IPR001254">
    <property type="entry name" value="Trypsin_dom"/>
</dbReference>
<evidence type="ECO:0000256" key="1">
    <source>
        <dbReference type="ARBA" id="ARBA00023157"/>
    </source>
</evidence>
<reference evidence="4" key="1">
    <citation type="submission" date="2021-02" db="EMBL/GenBank/DDBJ databases">
        <authorList>
            <person name="Nowell W R."/>
        </authorList>
    </citation>
    <scope>NUCLEOTIDE SEQUENCE</scope>
</reference>
<feature type="domain" description="Peptidase S1" evidence="3">
    <location>
        <begin position="126"/>
        <end position="381"/>
    </location>
</feature>
<protein>
    <recommendedName>
        <fullName evidence="3">Peptidase S1 domain-containing protein</fullName>
    </recommendedName>
</protein>
<dbReference type="AlphaFoldDB" id="A0A813TGY7"/>